<evidence type="ECO:0000313" key="1">
    <source>
        <dbReference type="EMBL" id="KAF5797148.1"/>
    </source>
</evidence>
<dbReference type="Proteomes" id="UP000215914">
    <property type="component" value="Unassembled WGS sequence"/>
</dbReference>
<gene>
    <name evidence="1" type="ORF">HanXRQr2_Chr08g0360271</name>
</gene>
<proteinExistence type="predicted"/>
<dbReference type="Gramene" id="mRNA:HanXRQr2_Chr08g0360271">
    <property type="protein sequence ID" value="mRNA:HanXRQr2_Chr08g0360271"/>
    <property type="gene ID" value="HanXRQr2_Chr08g0360271"/>
</dbReference>
<comment type="caution">
    <text evidence="1">The sequence shown here is derived from an EMBL/GenBank/DDBJ whole genome shotgun (WGS) entry which is preliminary data.</text>
</comment>
<accession>A0A9K3IHT5</accession>
<reference evidence="1" key="2">
    <citation type="submission" date="2020-06" db="EMBL/GenBank/DDBJ databases">
        <title>Helianthus annuus Genome sequencing and assembly Release 2.</title>
        <authorList>
            <person name="Gouzy J."/>
            <person name="Langlade N."/>
            <person name="Munos S."/>
        </authorList>
    </citation>
    <scope>NUCLEOTIDE SEQUENCE</scope>
    <source>
        <tissue evidence="1">Leaves</tissue>
    </source>
</reference>
<reference evidence="1" key="1">
    <citation type="journal article" date="2017" name="Nature">
        <title>The sunflower genome provides insights into oil metabolism, flowering and Asterid evolution.</title>
        <authorList>
            <person name="Badouin H."/>
            <person name="Gouzy J."/>
            <person name="Grassa C.J."/>
            <person name="Murat F."/>
            <person name="Staton S.E."/>
            <person name="Cottret L."/>
            <person name="Lelandais-Briere C."/>
            <person name="Owens G.L."/>
            <person name="Carrere S."/>
            <person name="Mayjonade B."/>
            <person name="Legrand L."/>
            <person name="Gill N."/>
            <person name="Kane N.C."/>
            <person name="Bowers J.E."/>
            <person name="Hubner S."/>
            <person name="Bellec A."/>
            <person name="Berard A."/>
            <person name="Berges H."/>
            <person name="Blanchet N."/>
            <person name="Boniface M.C."/>
            <person name="Brunel D."/>
            <person name="Catrice O."/>
            <person name="Chaidir N."/>
            <person name="Claudel C."/>
            <person name="Donnadieu C."/>
            <person name="Faraut T."/>
            <person name="Fievet G."/>
            <person name="Helmstetter N."/>
            <person name="King M."/>
            <person name="Knapp S.J."/>
            <person name="Lai Z."/>
            <person name="Le Paslier M.C."/>
            <person name="Lippi Y."/>
            <person name="Lorenzon L."/>
            <person name="Mandel J.R."/>
            <person name="Marage G."/>
            <person name="Marchand G."/>
            <person name="Marquand E."/>
            <person name="Bret-Mestries E."/>
            <person name="Morien E."/>
            <person name="Nambeesan S."/>
            <person name="Nguyen T."/>
            <person name="Pegot-Espagnet P."/>
            <person name="Pouilly N."/>
            <person name="Raftis F."/>
            <person name="Sallet E."/>
            <person name="Schiex T."/>
            <person name="Thomas J."/>
            <person name="Vandecasteele C."/>
            <person name="Vares D."/>
            <person name="Vear F."/>
            <person name="Vautrin S."/>
            <person name="Crespi M."/>
            <person name="Mangin B."/>
            <person name="Burke J.M."/>
            <person name="Salse J."/>
            <person name="Munos S."/>
            <person name="Vincourt P."/>
            <person name="Rieseberg L.H."/>
            <person name="Langlade N.B."/>
        </authorList>
    </citation>
    <scope>NUCLEOTIDE SEQUENCE</scope>
    <source>
        <tissue evidence="1">Leaves</tissue>
    </source>
</reference>
<keyword evidence="2" id="KW-1185">Reference proteome</keyword>
<name>A0A9K3IHT5_HELAN</name>
<organism evidence="1 2">
    <name type="scientific">Helianthus annuus</name>
    <name type="common">Common sunflower</name>
    <dbReference type="NCBI Taxonomy" id="4232"/>
    <lineage>
        <taxon>Eukaryota</taxon>
        <taxon>Viridiplantae</taxon>
        <taxon>Streptophyta</taxon>
        <taxon>Embryophyta</taxon>
        <taxon>Tracheophyta</taxon>
        <taxon>Spermatophyta</taxon>
        <taxon>Magnoliopsida</taxon>
        <taxon>eudicotyledons</taxon>
        <taxon>Gunneridae</taxon>
        <taxon>Pentapetalae</taxon>
        <taxon>asterids</taxon>
        <taxon>campanulids</taxon>
        <taxon>Asterales</taxon>
        <taxon>Asteraceae</taxon>
        <taxon>Asteroideae</taxon>
        <taxon>Heliantheae alliance</taxon>
        <taxon>Heliantheae</taxon>
        <taxon>Helianthus</taxon>
    </lineage>
</organism>
<dbReference type="AlphaFoldDB" id="A0A9K3IHT5"/>
<protein>
    <submittedName>
        <fullName evidence="1">Uncharacterized protein</fullName>
    </submittedName>
</protein>
<sequence length="41" mass="4665">MELPFKPSYVSSSSHESTSLQVALFQFMTDLHRFAIDCVTN</sequence>
<dbReference type="EMBL" id="MNCJ02000323">
    <property type="protein sequence ID" value="KAF5797148.1"/>
    <property type="molecule type" value="Genomic_DNA"/>
</dbReference>
<evidence type="ECO:0000313" key="2">
    <source>
        <dbReference type="Proteomes" id="UP000215914"/>
    </source>
</evidence>